<dbReference type="RefSeq" id="WP_023858885.1">
    <property type="nucleotide sequence ID" value="NZ_AZFH01000001.1"/>
</dbReference>
<keyword evidence="6 11" id="KW-1133">Transmembrane helix</keyword>
<evidence type="ECO:0000256" key="6">
    <source>
        <dbReference type="ARBA" id="ARBA00022989"/>
    </source>
</evidence>
<feature type="compositionally biased region" description="Basic residues" evidence="10">
    <location>
        <begin position="300"/>
        <end position="312"/>
    </location>
</feature>
<evidence type="ECO:0000256" key="11">
    <source>
        <dbReference type="SAM" id="Phobius"/>
    </source>
</evidence>
<dbReference type="PRINTS" id="PR00701">
    <property type="entry name" value="60KDINNERMP"/>
</dbReference>
<dbReference type="InterPro" id="IPR047196">
    <property type="entry name" value="YidC_ALB_C"/>
</dbReference>
<evidence type="ECO:0000259" key="12">
    <source>
        <dbReference type="Pfam" id="PF02096"/>
    </source>
</evidence>
<keyword evidence="4 9" id="KW-0812">Transmembrane</keyword>
<dbReference type="GO" id="GO:0051205">
    <property type="term" value="P:protein insertion into membrane"/>
    <property type="evidence" value="ECO:0007669"/>
    <property type="project" value="TreeGrafter"/>
</dbReference>
<evidence type="ECO:0000256" key="7">
    <source>
        <dbReference type="ARBA" id="ARBA00023136"/>
    </source>
</evidence>
<dbReference type="NCBIfam" id="TIGR03592">
    <property type="entry name" value="yidC_oxa1_cterm"/>
    <property type="match status" value="1"/>
</dbReference>
<proteinExistence type="inferred from homology"/>
<keyword evidence="7 11" id="KW-0472">Membrane</keyword>
<feature type="region of interest" description="Disordered" evidence="10">
    <location>
        <begin position="260"/>
        <end position="312"/>
    </location>
</feature>
<evidence type="ECO:0000256" key="3">
    <source>
        <dbReference type="ARBA" id="ARBA00022475"/>
    </source>
</evidence>
<evidence type="ECO:0000256" key="9">
    <source>
        <dbReference type="RuleBase" id="RU003945"/>
    </source>
</evidence>
<feature type="compositionally biased region" description="Basic and acidic residues" evidence="10">
    <location>
        <begin position="278"/>
        <end position="287"/>
    </location>
</feature>
<evidence type="ECO:0000256" key="5">
    <source>
        <dbReference type="ARBA" id="ARBA00022927"/>
    </source>
</evidence>
<dbReference type="GO" id="GO:0005886">
    <property type="term" value="C:plasma membrane"/>
    <property type="evidence" value="ECO:0007669"/>
    <property type="project" value="UniProtKB-SubCell"/>
</dbReference>
<comment type="similarity">
    <text evidence="9">Belongs to the OXA1/ALB3/YidC family.</text>
</comment>
<protein>
    <submittedName>
        <fullName evidence="13">60 kDa inner membrane protein</fullName>
    </submittedName>
</protein>
<keyword evidence="5" id="KW-0653">Protein transport</keyword>
<reference evidence="13 14" key="1">
    <citation type="journal article" date="2015" name="Genome Announc.">
        <title>Expanding the biotechnology potential of lactobacilli through comparative genomics of 213 strains and associated genera.</title>
        <authorList>
            <person name="Sun Z."/>
            <person name="Harris H.M."/>
            <person name="McCann A."/>
            <person name="Guo C."/>
            <person name="Argimon S."/>
            <person name="Zhang W."/>
            <person name="Yang X."/>
            <person name="Jeffery I.B."/>
            <person name="Cooney J.C."/>
            <person name="Kagawa T.F."/>
            <person name="Liu W."/>
            <person name="Song Y."/>
            <person name="Salvetti E."/>
            <person name="Wrobel A."/>
            <person name="Rasinkangas P."/>
            <person name="Parkhill J."/>
            <person name="Rea M.C."/>
            <person name="O'Sullivan O."/>
            <person name="Ritari J."/>
            <person name="Douillard F.P."/>
            <person name="Paul Ross R."/>
            <person name="Yang R."/>
            <person name="Briner A.E."/>
            <person name="Felis G.E."/>
            <person name="de Vos W.M."/>
            <person name="Barrangou R."/>
            <person name="Klaenhammer T.R."/>
            <person name="Caufield P.W."/>
            <person name="Cui Y."/>
            <person name="Zhang H."/>
            <person name="O'Toole P.W."/>
        </authorList>
    </citation>
    <scope>NUCLEOTIDE SEQUENCE [LARGE SCALE GENOMIC DNA]</scope>
    <source>
        <strain evidence="13 14">DSM 15833</strain>
    </source>
</reference>
<feature type="domain" description="Membrane insertase YidC/Oxa/ALB C-terminal" evidence="12">
    <location>
        <begin position="62"/>
        <end position="250"/>
    </location>
</feature>
<dbReference type="InterPro" id="IPR028055">
    <property type="entry name" value="YidC/Oxa/ALB_C"/>
</dbReference>
<feature type="transmembrane region" description="Helical" evidence="11">
    <location>
        <begin position="179"/>
        <end position="197"/>
    </location>
</feature>
<evidence type="ECO:0000256" key="1">
    <source>
        <dbReference type="ARBA" id="ARBA00004651"/>
    </source>
</evidence>
<dbReference type="PATRIC" id="fig|1423740.3.peg.624"/>
<dbReference type="GO" id="GO:0032977">
    <property type="term" value="F:membrane insertase activity"/>
    <property type="evidence" value="ECO:0007669"/>
    <property type="project" value="InterPro"/>
</dbReference>
<feature type="transmembrane region" description="Helical" evidence="11">
    <location>
        <begin position="233"/>
        <end position="252"/>
    </location>
</feature>
<dbReference type="PANTHER" id="PTHR12428:SF65">
    <property type="entry name" value="CYTOCHROME C OXIDASE ASSEMBLY PROTEIN COX18, MITOCHONDRIAL"/>
    <property type="match status" value="1"/>
</dbReference>
<evidence type="ECO:0000256" key="2">
    <source>
        <dbReference type="ARBA" id="ARBA00022448"/>
    </source>
</evidence>
<feature type="transmembrane region" description="Helical" evidence="11">
    <location>
        <begin position="62"/>
        <end position="82"/>
    </location>
</feature>
<comment type="caution">
    <text evidence="13">The sequence shown here is derived from an EMBL/GenBank/DDBJ whole genome shotgun (WGS) entry which is preliminary data.</text>
</comment>
<keyword evidence="3" id="KW-1003">Cell membrane</keyword>
<keyword evidence="2" id="KW-0813">Transport</keyword>
<dbReference type="EMBL" id="AZFH01000001">
    <property type="protein sequence ID" value="KRL85208.1"/>
    <property type="molecule type" value="Genomic_DNA"/>
</dbReference>
<dbReference type="AlphaFoldDB" id="A0A0R1U1X1"/>
<evidence type="ECO:0000313" key="14">
    <source>
        <dbReference type="Proteomes" id="UP000051048"/>
    </source>
</evidence>
<organism evidence="13 14">
    <name type="scientific">Ligilactobacillus equi DSM 15833 = JCM 10991</name>
    <dbReference type="NCBI Taxonomy" id="1423740"/>
    <lineage>
        <taxon>Bacteria</taxon>
        <taxon>Bacillati</taxon>
        <taxon>Bacillota</taxon>
        <taxon>Bacilli</taxon>
        <taxon>Lactobacillales</taxon>
        <taxon>Lactobacillaceae</taxon>
        <taxon>Ligilactobacillus</taxon>
    </lineage>
</organism>
<dbReference type="Pfam" id="PF02096">
    <property type="entry name" value="60KD_IMP"/>
    <property type="match status" value="1"/>
</dbReference>
<sequence>MKKKRYLTMVPLFLTIILFLSGCVRRTAEGKPYGFIYEKMAVPTQNLLEWISNLLGGNGNSYGWAIIIITLIVRLCLLPLMLGQMKKSTIQQEKMGRIRPQMQAIQERQKQAQTPEERAAISQEMMALYQANGISMTGGIGCLPILIQMPIFAALYAAIQYSTELVKTNFYGINLGSRSFTFVLLTFAIYMLQAWLSMQGIPEEQKQQMKSMMFLTPIMTATFTFASPAGLGLYFFVGGIIACLQTLLVNAMRPRIRREIEEEMKKNPPKPVATPARTEIKATEKTVTETTTKNSVHPKQNQRRNAGKQNRR</sequence>
<keyword evidence="8" id="KW-0143">Chaperone</keyword>
<dbReference type="PROSITE" id="PS51257">
    <property type="entry name" value="PROKAR_LIPOPROTEIN"/>
    <property type="match status" value="1"/>
</dbReference>
<dbReference type="STRING" id="1423740.FC36_GL000578"/>
<evidence type="ECO:0000313" key="13">
    <source>
        <dbReference type="EMBL" id="KRL85208.1"/>
    </source>
</evidence>
<accession>A0A0R1U1X1</accession>
<dbReference type="PANTHER" id="PTHR12428">
    <property type="entry name" value="OXA1"/>
    <property type="match status" value="1"/>
</dbReference>
<comment type="subcellular location">
    <subcellularLocation>
        <location evidence="1">Cell membrane</location>
        <topology evidence="1">Multi-pass membrane protein</topology>
    </subcellularLocation>
    <subcellularLocation>
        <location evidence="9">Membrane</location>
        <topology evidence="9">Multi-pass membrane protein</topology>
    </subcellularLocation>
</comment>
<dbReference type="InterPro" id="IPR001708">
    <property type="entry name" value="YidC/ALB3/OXA1/COX18"/>
</dbReference>
<feature type="transmembrane region" description="Helical" evidence="11">
    <location>
        <begin position="134"/>
        <end position="159"/>
    </location>
</feature>
<dbReference type="Proteomes" id="UP000051048">
    <property type="component" value="Unassembled WGS sequence"/>
</dbReference>
<gene>
    <name evidence="13" type="ORF">FC36_GL000578</name>
</gene>
<evidence type="ECO:0000256" key="10">
    <source>
        <dbReference type="SAM" id="MobiDB-lite"/>
    </source>
</evidence>
<evidence type="ECO:0000256" key="8">
    <source>
        <dbReference type="ARBA" id="ARBA00023186"/>
    </source>
</evidence>
<dbReference type="CDD" id="cd20070">
    <property type="entry name" value="5TM_YidC_Alb3"/>
    <property type="match status" value="1"/>
</dbReference>
<dbReference type="GO" id="GO:0015031">
    <property type="term" value="P:protein transport"/>
    <property type="evidence" value="ECO:0007669"/>
    <property type="project" value="UniProtKB-KW"/>
</dbReference>
<name>A0A0R1U1X1_9LACO</name>
<dbReference type="OrthoDB" id="9780552at2"/>
<evidence type="ECO:0000256" key="4">
    <source>
        <dbReference type="ARBA" id="ARBA00022692"/>
    </source>
</evidence>